<evidence type="ECO:0000313" key="2">
    <source>
        <dbReference type="EMBL" id="WOO43379.1"/>
    </source>
</evidence>
<dbReference type="Pfam" id="PF01592">
    <property type="entry name" value="NifU_N"/>
    <property type="match status" value="1"/>
</dbReference>
<organism evidence="2 3">
    <name type="scientific">Rubellicoccus peritrichatus</name>
    <dbReference type="NCBI Taxonomy" id="3080537"/>
    <lineage>
        <taxon>Bacteria</taxon>
        <taxon>Pseudomonadati</taxon>
        <taxon>Verrucomicrobiota</taxon>
        <taxon>Opitutia</taxon>
        <taxon>Puniceicoccales</taxon>
        <taxon>Cerasicoccaceae</taxon>
        <taxon>Rubellicoccus</taxon>
    </lineage>
</organism>
<reference evidence="2 3" key="1">
    <citation type="submission" date="2023-10" db="EMBL/GenBank/DDBJ databases">
        <title>Rubellicoccus peritrichatus gen. nov., sp. nov., isolated from an algae of coral reef tank.</title>
        <authorList>
            <person name="Luo J."/>
        </authorList>
    </citation>
    <scope>NUCLEOTIDE SEQUENCE [LARGE SCALE GENOMIC DNA]</scope>
    <source>
        <strain evidence="2 3">CR14</strain>
    </source>
</reference>
<dbReference type="EMBL" id="CP136920">
    <property type="protein sequence ID" value="WOO43379.1"/>
    <property type="molecule type" value="Genomic_DNA"/>
</dbReference>
<dbReference type="GO" id="GO:0005506">
    <property type="term" value="F:iron ion binding"/>
    <property type="evidence" value="ECO:0007669"/>
    <property type="project" value="InterPro"/>
</dbReference>
<evidence type="ECO:0000313" key="3">
    <source>
        <dbReference type="Proteomes" id="UP001304300"/>
    </source>
</evidence>
<keyword evidence="3" id="KW-1185">Reference proteome</keyword>
<dbReference type="AlphaFoldDB" id="A0AAQ3LC46"/>
<dbReference type="Gene3D" id="3.90.1010.10">
    <property type="match status" value="1"/>
</dbReference>
<dbReference type="InterPro" id="IPR002871">
    <property type="entry name" value="NIF_FeS_clus_asmbl_NifU_N"/>
</dbReference>
<evidence type="ECO:0000259" key="1">
    <source>
        <dbReference type="Pfam" id="PF01592"/>
    </source>
</evidence>
<dbReference type="KEGG" id="puo:RZN69_09790"/>
<dbReference type="NCBIfam" id="TIGR01994">
    <property type="entry name" value="SUF_scaf_2"/>
    <property type="match status" value="1"/>
</dbReference>
<dbReference type="SUPFAM" id="SSF82649">
    <property type="entry name" value="SufE/NifU"/>
    <property type="match status" value="1"/>
</dbReference>
<protein>
    <submittedName>
        <fullName evidence="2">SUF system NifU family Fe-S cluster assembly protein</fullName>
    </submittedName>
</protein>
<dbReference type="CDD" id="cd06664">
    <property type="entry name" value="IscU_like"/>
    <property type="match status" value="1"/>
</dbReference>
<gene>
    <name evidence="2" type="ORF">RZN69_09790</name>
</gene>
<dbReference type="Proteomes" id="UP001304300">
    <property type="component" value="Chromosome"/>
</dbReference>
<feature type="domain" description="NIF system FeS cluster assembly NifU N-terminal" evidence="1">
    <location>
        <begin position="11"/>
        <end position="128"/>
    </location>
</feature>
<dbReference type="GO" id="GO:0051536">
    <property type="term" value="F:iron-sulfur cluster binding"/>
    <property type="evidence" value="ECO:0007669"/>
    <property type="project" value="InterPro"/>
</dbReference>
<accession>A0AAQ3LC46</accession>
<dbReference type="RefSeq" id="WP_317835929.1">
    <property type="nucleotide sequence ID" value="NZ_CP136920.1"/>
</dbReference>
<dbReference type="GO" id="GO:0016226">
    <property type="term" value="P:iron-sulfur cluster assembly"/>
    <property type="evidence" value="ECO:0007669"/>
    <property type="project" value="InterPro"/>
</dbReference>
<sequence length="142" mass="15583">MDLSSTELHREILLDHSKSPQNKGQPAEFDLTAEHRDRETGDEVVIWLSLSGDALVEIHWEAKGSGVLNASCSLMSEHLKGQGIMSALSSIESFLGMLTNSDDIEDWEQFGDTAALSGIRHLPARVQCAALPWRVTQTLLQG</sequence>
<name>A0AAQ3LC46_9BACT</name>
<proteinExistence type="predicted"/>